<organism evidence="1 2">
    <name type="scientific">Actinomadura pelletieri DSM 43383</name>
    <dbReference type="NCBI Taxonomy" id="1120940"/>
    <lineage>
        <taxon>Bacteria</taxon>
        <taxon>Bacillati</taxon>
        <taxon>Actinomycetota</taxon>
        <taxon>Actinomycetes</taxon>
        <taxon>Streptosporangiales</taxon>
        <taxon>Thermomonosporaceae</taxon>
        <taxon>Actinomadura</taxon>
    </lineage>
</organism>
<comment type="caution">
    <text evidence="1">The sequence shown here is derived from an EMBL/GenBank/DDBJ whole genome shotgun (WGS) entry which is preliminary data.</text>
</comment>
<gene>
    <name evidence="1" type="ORF">BZB76_2384</name>
</gene>
<evidence type="ECO:0000313" key="2">
    <source>
        <dbReference type="Proteomes" id="UP000274601"/>
    </source>
</evidence>
<reference evidence="1 2" key="1">
    <citation type="submission" date="2018-10" db="EMBL/GenBank/DDBJ databases">
        <title>Genomic Encyclopedia of Archaeal and Bacterial Type Strains, Phase II (KMG-II): from individual species to whole genera.</title>
        <authorList>
            <person name="Goeker M."/>
        </authorList>
    </citation>
    <scope>NUCLEOTIDE SEQUENCE [LARGE SCALE GENOMIC DNA]</scope>
    <source>
        <strain evidence="1 2">DSM 43383</strain>
    </source>
</reference>
<evidence type="ECO:0008006" key="3">
    <source>
        <dbReference type="Google" id="ProtNLM"/>
    </source>
</evidence>
<protein>
    <recommendedName>
        <fullName evidence="3">Antibiotic biosynthesis monooxygenase</fullName>
    </recommendedName>
</protein>
<dbReference type="RefSeq" id="WP_121434261.1">
    <property type="nucleotide sequence ID" value="NZ_RBWU01000002.1"/>
</dbReference>
<dbReference type="OrthoDB" id="3464514at2"/>
<dbReference type="AlphaFoldDB" id="A0A495QU72"/>
<dbReference type="Proteomes" id="UP000274601">
    <property type="component" value="Unassembled WGS sequence"/>
</dbReference>
<evidence type="ECO:0000313" key="1">
    <source>
        <dbReference type="EMBL" id="RKS77015.1"/>
    </source>
</evidence>
<name>A0A495QU72_9ACTN</name>
<dbReference type="EMBL" id="RBWU01000002">
    <property type="protein sequence ID" value="RKS77015.1"/>
    <property type="molecule type" value="Genomic_DNA"/>
</dbReference>
<keyword evidence="2" id="KW-1185">Reference proteome</keyword>
<sequence>MFGQRKPCVQVIKGRTRDAAALKEAAERWHREAAPGARGWLGTTGGVTDDGVFFNLARFASERAARRNDRRREQVWWWNRLQELSDGDVDVHECTDVETFGRRGTYRTGFVQILETRLRDREAVRPFVPEEAQRTLDRLRPDMIGGMFCVRPDGFVTGVAYFTSRDAAREGERTQMPPDYKAWRDEQMTHFDEEAEFYDLRDFWLQSPE</sequence>
<accession>A0A495QU72</accession>
<proteinExistence type="predicted"/>